<feature type="signal peptide" evidence="4">
    <location>
        <begin position="1"/>
        <end position="21"/>
    </location>
</feature>
<keyword evidence="4" id="KW-0732">Signal</keyword>
<keyword evidence="7" id="KW-1185">Reference proteome</keyword>
<feature type="domain" description="PET hydrolase/cutinase-like" evidence="5">
    <location>
        <begin position="259"/>
        <end position="342"/>
    </location>
</feature>
<dbReference type="EMBL" id="JACXLC010000001">
    <property type="protein sequence ID" value="MBD2842890.1"/>
    <property type="molecule type" value="Genomic_DNA"/>
</dbReference>
<reference evidence="6 7" key="1">
    <citation type="submission" date="2020-09" db="EMBL/GenBank/DDBJ databases">
        <authorList>
            <person name="Yoon J.-W."/>
        </authorList>
    </citation>
    <scope>NUCLEOTIDE SEQUENCE [LARGE SCALE GENOMIC DNA]</scope>
    <source>
        <strain evidence="6 7">KMU-140</strain>
    </source>
</reference>
<dbReference type="Pfam" id="PF03403">
    <property type="entry name" value="PAF-AH_p_II"/>
    <property type="match status" value="1"/>
</dbReference>
<feature type="chain" id="PRO_5047249218" evidence="4">
    <location>
        <begin position="22"/>
        <end position="447"/>
    </location>
</feature>
<keyword evidence="3" id="KW-0443">Lipid metabolism</keyword>
<evidence type="ECO:0000313" key="7">
    <source>
        <dbReference type="Proteomes" id="UP000635384"/>
    </source>
</evidence>
<keyword evidence="2" id="KW-0442">Lipid degradation</keyword>
<dbReference type="PANTHER" id="PTHR10272">
    <property type="entry name" value="PLATELET-ACTIVATING FACTOR ACETYLHYDROLASE"/>
    <property type="match status" value="1"/>
</dbReference>
<dbReference type="PANTHER" id="PTHR10272:SF0">
    <property type="entry name" value="PLATELET-ACTIVATING FACTOR ACETYLHYDROLASE"/>
    <property type="match status" value="1"/>
</dbReference>
<name>A0ABR8KQC5_9SPHN</name>
<evidence type="ECO:0000256" key="3">
    <source>
        <dbReference type="ARBA" id="ARBA00023098"/>
    </source>
</evidence>
<gene>
    <name evidence="6" type="ORF">IB285_11570</name>
</gene>
<evidence type="ECO:0000256" key="1">
    <source>
        <dbReference type="ARBA" id="ARBA00022801"/>
    </source>
</evidence>
<keyword evidence="1 6" id="KW-0378">Hydrolase</keyword>
<protein>
    <submittedName>
        <fullName evidence="6">Dienelactone hydrolase family protein</fullName>
    </submittedName>
</protein>
<accession>A0ABR8KQC5</accession>
<dbReference type="Pfam" id="PF12740">
    <property type="entry name" value="PETase"/>
    <property type="match status" value="1"/>
</dbReference>
<proteinExistence type="predicted"/>
<evidence type="ECO:0000256" key="4">
    <source>
        <dbReference type="SAM" id="SignalP"/>
    </source>
</evidence>
<sequence length="447" mass="48594">MKKRHIALAALAVIGIGAGTAAYVAAPTIHEGAPGEMPELGRYGEFAVGTQEVEFALPDRVTFTKAGMVTGSTEPEERSLKVRLYYPAEVAGSEEQVRYSHTFDPPNMEPVTLDYSGRAFVRAPAKGEAGSLPLVVMSHGFNGWSTQFSNLAEHIASRGYVVASIDHADRKLEGVTDFVHSFSTVLASRSLDQRQVIAQILAKTDSEAAGPYTLIDSDRIALIGYSMGGYGAIATAGGDYDYDSGTFSTVPGDALTPVRAAAKEDAQIDALVAFAPWGGGPDNRVWSEETLSAVKAPTLIVAGNQDDVSDYENGIRWIFESMTGADRHMLVFREARHNIVGNAFEQSQDVPFQAIEFVNEPVWRQDRINGINQHFVAAFLDLHLKRDGGKAAYLDVPTENSNDSQWETAFGEQLNGKLAGDDEAQHWRGFQRRWALGLEMYSKPAGE</sequence>
<dbReference type="InterPro" id="IPR029058">
    <property type="entry name" value="AB_hydrolase_fold"/>
</dbReference>
<evidence type="ECO:0000256" key="2">
    <source>
        <dbReference type="ARBA" id="ARBA00022963"/>
    </source>
</evidence>
<dbReference type="SUPFAM" id="SSF53474">
    <property type="entry name" value="alpha/beta-Hydrolases"/>
    <property type="match status" value="1"/>
</dbReference>
<dbReference type="GO" id="GO:0016787">
    <property type="term" value="F:hydrolase activity"/>
    <property type="evidence" value="ECO:0007669"/>
    <property type="project" value="UniProtKB-KW"/>
</dbReference>
<evidence type="ECO:0000313" key="6">
    <source>
        <dbReference type="EMBL" id="MBD2842890.1"/>
    </source>
</evidence>
<dbReference type="InterPro" id="IPR041127">
    <property type="entry name" value="PET_hydrolase/cutinase-like"/>
</dbReference>
<dbReference type="Proteomes" id="UP000635384">
    <property type="component" value="Unassembled WGS sequence"/>
</dbReference>
<dbReference type="RefSeq" id="WP_190788314.1">
    <property type="nucleotide sequence ID" value="NZ_JACXLC010000001.1"/>
</dbReference>
<comment type="caution">
    <text evidence="6">The sequence shown here is derived from an EMBL/GenBank/DDBJ whole genome shotgun (WGS) entry which is preliminary data.</text>
</comment>
<dbReference type="Gene3D" id="3.40.50.1820">
    <property type="entry name" value="alpha/beta hydrolase"/>
    <property type="match status" value="1"/>
</dbReference>
<organism evidence="6 7">
    <name type="scientific">Erythrobacter rubeus</name>
    <dbReference type="NCBI Taxonomy" id="2760803"/>
    <lineage>
        <taxon>Bacteria</taxon>
        <taxon>Pseudomonadati</taxon>
        <taxon>Pseudomonadota</taxon>
        <taxon>Alphaproteobacteria</taxon>
        <taxon>Sphingomonadales</taxon>
        <taxon>Erythrobacteraceae</taxon>
        <taxon>Erythrobacter/Porphyrobacter group</taxon>
        <taxon>Erythrobacter</taxon>
    </lineage>
</organism>
<evidence type="ECO:0000259" key="5">
    <source>
        <dbReference type="Pfam" id="PF12740"/>
    </source>
</evidence>